<dbReference type="CDD" id="cd18603">
    <property type="entry name" value="ABC_6TM_MRP1_2_3_6_D2_like"/>
    <property type="match status" value="1"/>
</dbReference>
<evidence type="ECO:0000256" key="1">
    <source>
        <dbReference type="ARBA" id="ARBA00022448"/>
    </source>
</evidence>
<dbReference type="Pfam" id="PF00664">
    <property type="entry name" value="ABC_membrane"/>
    <property type="match status" value="1"/>
</dbReference>
<feature type="region of interest" description="Disordered" evidence="7">
    <location>
        <begin position="1"/>
        <end position="56"/>
    </location>
</feature>
<evidence type="ECO:0000256" key="6">
    <source>
        <dbReference type="ARBA" id="ARBA00023136"/>
    </source>
</evidence>
<organism evidence="10 11">
    <name type="scientific">Saguinus oedipus</name>
    <name type="common">Cotton-top tamarin</name>
    <name type="synonym">Oedipomidas oedipus</name>
    <dbReference type="NCBI Taxonomy" id="9490"/>
    <lineage>
        <taxon>Eukaryota</taxon>
        <taxon>Metazoa</taxon>
        <taxon>Chordata</taxon>
        <taxon>Craniata</taxon>
        <taxon>Vertebrata</taxon>
        <taxon>Euteleostomi</taxon>
        <taxon>Mammalia</taxon>
        <taxon>Eutheria</taxon>
        <taxon>Euarchontoglires</taxon>
        <taxon>Primates</taxon>
        <taxon>Haplorrhini</taxon>
        <taxon>Platyrrhini</taxon>
        <taxon>Cebidae</taxon>
        <taxon>Callitrichinae</taxon>
        <taxon>Saguinus</taxon>
    </lineage>
</organism>
<keyword evidence="11" id="KW-1185">Reference proteome</keyword>
<evidence type="ECO:0000313" key="10">
    <source>
        <dbReference type="EMBL" id="KAK2097667.1"/>
    </source>
</evidence>
<evidence type="ECO:0000256" key="7">
    <source>
        <dbReference type="SAM" id="MobiDB-lite"/>
    </source>
</evidence>
<feature type="region of interest" description="Disordered" evidence="7">
    <location>
        <begin position="92"/>
        <end position="131"/>
    </location>
</feature>
<dbReference type="PANTHER" id="PTHR24223">
    <property type="entry name" value="ATP-BINDING CASSETTE SUB-FAMILY C"/>
    <property type="match status" value="1"/>
</dbReference>
<name>A0ABQ9UKP0_SAGOE</name>
<keyword evidence="3" id="KW-0547">Nucleotide-binding</keyword>
<dbReference type="InterPro" id="IPR050173">
    <property type="entry name" value="ABC_transporter_C-like"/>
</dbReference>
<dbReference type="InterPro" id="IPR036640">
    <property type="entry name" value="ABC1_TM_sf"/>
</dbReference>
<feature type="compositionally biased region" description="Low complexity" evidence="7">
    <location>
        <begin position="96"/>
        <end position="131"/>
    </location>
</feature>
<dbReference type="Proteomes" id="UP001266305">
    <property type="component" value="Unassembled WGS sequence"/>
</dbReference>
<comment type="caution">
    <text evidence="10">The sequence shown here is derived from an EMBL/GenBank/DDBJ whole genome shotgun (WGS) entry which is preliminary data.</text>
</comment>
<dbReference type="EMBL" id="JASSZA010000011">
    <property type="protein sequence ID" value="KAK2097667.1"/>
    <property type="molecule type" value="Genomic_DNA"/>
</dbReference>
<feature type="transmembrane region" description="Helical" evidence="8">
    <location>
        <begin position="200"/>
        <end position="217"/>
    </location>
</feature>
<evidence type="ECO:0000259" key="9">
    <source>
        <dbReference type="PROSITE" id="PS50929"/>
    </source>
</evidence>
<sequence>MMIAKTPSRPPSIHPAHSPVHPTHSPVHPTHSPVHPTHLPVYPAHPPVHPTHSPVHPTHLSIPPTYLFIPPTHLSISPTICPSCPLTYPSRPPSIHPTHSPVHPTHSPVHPTHSSVHPTHSSTHSTHHLSIPPTHLSIPPTHLSIPPTHLSIPPTHLFIPFIHSLPPLSIPTIHTSHSLTYASVKAAVHLDYLRAMGTPLCLYVLFLFLCQQVASFYRGYWLSLWADDPTVGGQQTQAALCGGIFGLLGCVQAIGLFASMAAVLLGGVRASKMLFQRLLWDVVRSPISFFERTPIGNLLNHFSKETDTVDVDIPDKLWSLLMYAFGLLEVSLVVAVTTPLAIVAILPLFLLYAGFQSLYVVRSCQLRRLESASYSSVCSHMAETFQGSTVVRAFRTQGPFVAQNNARMDESQRISGLRPTWSSWENGLVFTAATCAVLSKAHLSTSLVGFSVSASLQVTQTLQWVVRNWTDLENSIVSVEQMQDYAWTPKEVMGCPRVQLSPHWPHGGQIEFWDFGLRYRPELPLAVQGVSFKVHAGEKKRFLNSPTEGLVWRGYRKPLRPKDFWLLGRENSSEELVSRLEKEWIKIRSAAWSDDLDPLLNLTGPWCSGDRTKVWNQTEPEPAATSLLSLCFLRNAGVWVPPMYLWVLRPIYLLFIHHHGRGYLRMSPLFKAKMVPAIPGSLEPGNGGGSRGQAGTWWSPKVDSSYQDVGGTLFIKQSNIREASEVSLVGHSSPKQIL</sequence>
<evidence type="ECO:0000256" key="5">
    <source>
        <dbReference type="ARBA" id="ARBA00022989"/>
    </source>
</evidence>
<protein>
    <recommendedName>
        <fullName evidence="9">ABC transmembrane type-1 domain-containing protein</fullName>
    </recommendedName>
</protein>
<dbReference type="InterPro" id="IPR011527">
    <property type="entry name" value="ABC1_TM_dom"/>
</dbReference>
<evidence type="ECO:0000256" key="8">
    <source>
        <dbReference type="SAM" id="Phobius"/>
    </source>
</evidence>
<evidence type="ECO:0000256" key="2">
    <source>
        <dbReference type="ARBA" id="ARBA00022692"/>
    </source>
</evidence>
<dbReference type="Gene3D" id="1.20.1560.10">
    <property type="entry name" value="ABC transporter type 1, transmembrane domain"/>
    <property type="match status" value="1"/>
</dbReference>
<feature type="transmembrane region" description="Helical" evidence="8">
    <location>
        <begin position="237"/>
        <end position="268"/>
    </location>
</feature>
<reference evidence="10 11" key="1">
    <citation type="submission" date="2023-05" db="EMBL/GenBank/DDBJ databases">
        <title>B98-5 Cell Line De Novo Hybrid Assembly: An Optical Mapping Approach.</title>
        <authorList>
            <person name="Kananen K."/>
            <person name="Auerbach J.A."/>
            <person name="Kautto E."/>
            <person name="Blachly J.S."/>
        </authorList>
    </citation>
    <scope>NUCLEOTIDE SEQUENCE [LARGE SCALE GENOMIC DNA]</scope>
    <source>
        <strain evidence="10">B95-8</strain>
        <tissue evidence="10">Cell line</tissue>
    </source>
</reference>
<keyword evidence="4" id="KW-0067">ATP-binding</keyword>
<feature type="compositionally biased region" description="Low complexity" evidence="7">
    <location>
        <begin position="14"/>
        <end position="40"/>
    </location>
</feature>
<keyword evidence="6 8" id="KW-0472">Membrane</keyword>
<evidence type="ECO:0000256" key="3">
    <source>
        <dbReference type="ARBA" id="ARBA00022741"/>
    </source>
</evidence>
<proteinExistence type="predicted"/>
<dbReference type="PROSITE" id="PS50929">
    <property type="entry name" value="ABC_TM1F"/>
    <property type="match status" value="1"/>
</dbReference>
<keyword evidence="5 8" id="KW-1133">Transmembrane helix</keyword>
<feature type="domain" description="ABC transmembrane type-1" evidence="9">
    <location>
        <begin position="204"/>
        <end position="474"/>
    </location>
</feature>
<keyword evidence="2 8" id="KW-0812">Transmembrane</keyword>
<keyword evidence="1" id="KW-0813">Transport</keyword>
<accession>A0ABQ9UKP0</accession>
<dbReference type="SUPFAM" id="SSF90123">
    <property type="entry name" value="ABC transporter transmembrane region"/>
    <property type="match status" value="1"/>
</dbReference>
<gene>
    <name evidence="10" type="ORF">P7K49_023118</name>
</gene>
<evidence type="ECO:0000313" key="11">
    <source>
        <dbReference type="Proteomes" id="UP001266305"/>
    </source>
</evidence>
<dbReference type="PANTHER" id="PTHR24223:SF339">
    <property type="entry name" value="ATP-BINDING CASSETTE SUB-FAMILY C MEMBER 6"/>
    <property type="match status" value="1"/>
</dbReference>
<evidence type="ECO:0000256" key="4">
    <source>
        <dbReference type="ARBA" id="ARBA00022840"/>
    </source>
</evidence>